<reference evidence="2" key="1">
    <citation type="submission" date="2014-09" db="EMBL/GenBank/DDBJ databases">
        <authorList>
            <person name="Magalhaes I.L.F."/>
            <person name="Oliveira U."/>
            <person name="Santos F.R."/>
            <person name="Vidigal T.H.D.A."/>
            <person name="Brescovit A.D."/>
            <person name="Santos A.J."/>
        </authorList>
    </citation>
    <scope>NUCLEOTIDE SEQUENCE</scope>
    <source>
        <tissue evidence="2">Shoot tissue taken approximately 20 cm above the soil surface</tissue>
    </source>
</reference>
<feature type="region of interest" description="Disordered" evidence="1">
    <location>
        <begin position="19"/>
        <end position="49"/>
    </location>
</feature>
<reference evidence="2" key="2">
    <citation type="journal article" date="2015" name="Data Brief">
        <title>Shoot transcriptome of the giant reed, Arundo donax.</title>
        <authorList>
            <person name="Barrero R.A."/>
            <person name="Guerrero F.D."/>
            <person name="Moolhuijzen P."/>
            <person name="Goolsby J.A."/>
            <person name="Tidwell J."/>
            <person name="Bellgard S.E."/>
            <person name="Bellgard M.I."/>
        </authorList>
    </citation>
    <scope>NUCLEOTIDE SEQUENCE</scope>
    <source>
        <tissue evidence="2">Shoot tissue taken approximately 20 cm above the soil surface</tissue>
    </source>
</reference>
<name>A0A0A9EHF8_ARUDO</name>
<sequence>MIWWIVGTAVYHVAPDARMSAQKVDTEKRPAAGSETEAPEARELRRPQRRPCTWKSGRTITVASVSARRYTERMFWTDAARLPCVSGTPLGRLVVPEV</sequence>
<accession>A0A0A9EHF8</accession>
<organism evidence="2">
    <name type="scientific">Arundo donax</name>
    <name type="common">Giant reed</name>
    <name type="synonym">Donax arundinaceus</name>
    <dbReference type="NCBI Taxonomy" id="35708"/>
    <lineage>
        <taxon>Eukaryota</taxon>
        <taxon>Viridiplantae</taxon>
        <taxon>Streptophyta</taxon>
        <taxon>Embryophyta</taxon>
        <taxon>Tracheophyta</taxon>
        <taxon>Spermatophyta</taxon>
        <taxon>Magnoliopsida</taxon>
        <taxon>Liliopsida</taxon>
        <taxon>Poales</taxon>
        <taxon>Poaceae</taxon>
        <taxon>PACMAD clade</taxon>
        <taxon>Arundinoideae</taxon>
        <taxon>Arundineae</taxon>
        <taxon>Arundo</taxon>
    </lineage>
</organism>
<evidence type="ECO:0000256" key="1">
    <source>
        <dbReference type="SAM" id="MobiDB-lite"/>
    </source>
</evidence>
<proteinExistence type="predicted"/>
<dbReference type="AlphaFoldDB" id="A0A0A9EHF8"/>
<dbReference type="EMBL" id="GBRH01198384">
    <property type="protein sequence ID" value="JAD99511.1"/>
    <property type="molecule type" value="Transcribed_RNA"/>
</dbReference>
<protein>
    <submittedName>
        <fullName evidence="2">Uncharacterized protein</fullName>
    </submittedName>
</protein>
<evidence type="ECO:0000313" key="2">
    <source>
        <dbReference type="EMBL" id="JAD99511.1"/>
    </source>
</evidence>